<dbReference type="Pfam" id="PF01526">
    <property type="entry name" value="DDE_Tnp_Tn3"/>
    <property type="match status" value="1"/>
</dbReference>
<evidence type="ECO:0000259" key="5">
    <source>
        <dbReference type="Pfam" id="PF01526"/>
    </source>
</evidence>
<evidence type="ECO:0000313" key="6">
    <source>
        <dbReference type="EMBL" id="MBA8957502.1"/>
    </source>
</evidence>
<keyword evidence="2" id="KW-0815">Transposition</keyword>
<dbReference type="RefSeq" id="WP_246445108.1">
    <property type="nucleotide sequence ID" value="NZ_BAAALP010000073.1"/>
</dbReference>
<dbReference type="NCBIfam" id="NF033527">
    <property type="entry name" value="transpos_Tn3"/>
    <property type="match status" value="1"/>
</dbReference>
<dbReference type="GO" id="GO:0006313">
    <property type="term" value="P:DNA transposition"/>
    <property type="evidence" value="ECO:0007669"/>
    <property type="project" value="InterPro"/>
</dbReference>
<accession>A0A7W3M0A4</accession>
<comment type="similarity">
    <text evidence="1">Belongs to the transposase 7 family.</text>
</comment>
<evidence type="ECO:0000256" key="4">
    <source>
        <dbReference type="ARBA" id="ARBA00023172"/>
    </source>
</evidence>
<dbReference type="GO" id="GO:0003677">
    <property type="term" value="F:DNA binding"/>
    <property type="evidence" value="ECO:0007669"/>
    <property type="project" value="UniProtKB-KW"/>
</dbReference>
<keyword evidence="3" id="KW-0238">DNA-binding</keyword>
<organism evidence="6 7">
    <name type="scientific">Actinomadura namibiensis</name>
    <dbReference type="NCBI Taxonomy" id="182080"/>
    <lineage>
        <taxon>Bacteria</taxon>
        <taxon>Bacillati</taxon>
        <taxon>Actinomycetota</taxon>
        <taxon>Actinomycetes</taxon>
        <taxon>Streptosporangiales</taxon>
        <taxon>Thermomonosporaceae</taxon>
        <taxon>Actinomadura</taxon>
    </lineage>
</organism>
<keyword evidence="7" id="KW-1185">Reference proteome</keyword>
<gene>
    <name evidence="6" type="ORF">HNR61_009195</name>
</gene>
<dbReference type="AlphaFoldDB" id="A0A7W3M0A4"/>
<name>A0A7W3M0A4_ACTNM</name>
<dbReference type="GO" id="GO:0004803">
    <property type="term" value="F:transposase activity"/>
    <property type="evidence" value="ECO:0007669"/>
    <property type="project" value="InterPro"/>
</dbReference>
<dbReference type="EMBL" id="JACJIA010000024">
    <property type="protein sequence ID" value="MBA8957502.1"/>
    <property type="molecule type" value="Genomic_DNA"/>
</dbReference>
<comment type="caution">
    <text evidence="6">The sequence shown here is derived from an EMBL/GenBank/DDBJ whole genome shotgun (WGS) entry which is preliminary data.</text>
</comment>
<keyword evidence="4" id="KW-0233">DNA recombination</keyword>
<dbReference type="InterPro" id="IPR002513">
    <property type="entry name" value="Tn3_Tnp_DDE_dom"/>
</dbReference>
<evidence type="ECO:0000256" key="2">
    <source>
        <dbReference type="ARBA" id="ARBA00022578"/>
    </source>
</evidence>
<sequence length="657" mass="73583">MMKPEGTVRQVVFPAVPGGEGTLRALVAEAKADAKAYKDRVRTVLTSSYTSYYRRMLPKLLAAIEFKCNNTAYRPVMDALDLLQRYADIPNTTRHYDVSENIPIKGVVPDGWLEAVVDADGIIERASYELCAIVSLKDALRRREIYVADARRWRNPEEDLPTDFEENRDVHYETLRQPLDAGVFIETLKEAMRAAMAACGEAVRKNASGGTRVKTHRGEPRWHIPDLGKQVVPENLRALHTEVAARWGIIDLMDFLKESDFVTDFTDAFTTVATREATPREVIRKRLLLVLYALGTNVGVKRVADGGRHGESEAALRATRHLFVNRDNLRNAISTLVNATLKMRDPLWWGNGTACASDSKKFGSWSSNLMTEYHARYGGPGVMIYWHVDRKSVCVYSQLRSCNASEVAAMMEGVLRHCTDASIDRQYTDSHGQSLPGFAFAHLLGFKLLPRIKRIAHQKLVKADPDDQVPSCLTGMVADKPIDWEIIAQQYDQMVKYATALRLGTAEAEQVLRRFTRGGPKHPTYKAIEELGKAVKSVFVAEYVASEALRREIHEGLQVVENWNSANTDLFYGSAGTIPGSDKEHQEVSMLCLHLLQSALVFINTLLVQSVLKDPAWQQKMTDADKRGLSPLFWSNANLYGTIDIDMGRRLDLGLTA</sequence>
<evidence type="ECO:0000313" key="7">
    <source>
        <dbReference type="Proteomes" id="UP000572680"/>
    </source>
</evidence>
<evidence type="ECO:0000256" key="1">
    <source>
        <dbReference type="ARBA" id="ARBA00009402"/>
    </source>
</evidence>
<evidence type="ECO:0000256" key="3">
    <source>
        <dbReference type="ARBA" id="ARBA00023125"/>
    </source>
</evidence>
<feature type="domain" description="Tn3 transposase DDE" evidence="5">
    <location>
        <begin position="254"/>
        <end position="642"/>
    </location>
</feature>
<reference evidence="6 7" key="1">
    <citation type="submission" date="2020-08" db="EMBL/GenBank/DDBJ databases">
        <title>Genomic Encyclopedia of Type Strains, Phase IV (KMG-IV): sequencing the most valuable type-strain genomes for metagenomic binning, comparative biology and taxonomic classification.</title>
        <authorList>
            <person name="Goeker M."/>
        </authorList>
    </citation>
    <scope>NUCLEOTIDE SEQUENCE [LARGE SCALE GENOMIC DNA]</scope>
    <source>
        <strain evidence="6 7">DSM 44197</strain>
    </source>
</reference>
<protein>
    <submittedName>
        <fullName evidence="6">TnpA family transposase</fullName>
    </submittedName>
</protein>
<dbReference type="InterPro" id="IPR047653">
    <property type="entry name" value="Tn3-like_transpos"/>
</dbReference>
<dbReference type="Proteomes" id="UP000572680">
    <property type="component" value="Unassembled WGS sequence"/>
</dbReference>
<proteinExistence type="inferred from homology"/>